<evidence type="ECO:0000313" key="2">
    <source>
        <dbReference type="Proteomes" id="UP001217476"/>
    </source>
</evidence>
<organism evidence="1 2">
    <name type="scientific">Candidatus Devosia phytovorans</name>
    <dbReference type="NCBI Taxonomy" id="3121372"/>
    <lineage>
        <taxon>Bacteria</taxon>
        <taxon>Pseudomonadati</taxon>
        <taxon>Pseudomonadota</taxon>
        <taxon>Alphaproteobacteria</taxon>
        <taxon>Hyphomicrobiales</taxon>
        <taxon>Devosiaceae</taxon>
        <taxon>Devosia</taxon>
    </lineage>
</organism>
<sequence length="388" mass="43615">MSIGTDLAELTAGIDALYRRTPRSDGFLDKEGLIPVAMAEVTPTPLVEYADARAKLEALRARLPAEAESEMRADYVGEMVDSLLALITTFEAGEISFADRIARQIRVVDTLVPKSVLDGYRDTIRKSLDELGYAGGTLAEDFSRYEVQARVPVDQVLAVLSDYIREARDRTVAEMFRAMKDEWMEPVGVTQVPFSAYCDFPTRKVLLNLDFPYTRFSLKHLATHEVFPGHLVHMKLREEMTADGRMPLDGAQVVTSSASSALFEGIADNGMEFLDWLDGPEDALGVALQRLRSALRCNAAWMMHQQGMTVDEIVPIMVAEGLQDPVTARSRLAFLHHNLRAPFVYAYYCGEMAVLAVWKTVPVERRAEFWSYIYGNMHTPTTLARYWR</sequence>
<dbReference type="Proteomes" id="UP001217476">
    <property type="component" value="Chromosome"/>
</dbReference>
<protein>
    <recommendedName>
        <fullName evidence="3">DUF885 domain-containing protein</fullName>
    </recommendedName>
</protein>
<evidence type="ECO:0008006" key="3">
    <source>
        <dbReference type="Google" id="ProtNLM"/>
    </source>
</evidence>
<evidence type="ECO:0000313" key="1">
    <source>
        <dbReference type="EMBL" id="WEK03362.1"/>
    </source>
</evidence>
<dbReference type="AlphaFoldDB" id="A0AAJ5VTK7"/>
<gene>
    <name evidence="1" type="ORF">P0Y65_14315</name>
</gene>
<dbReference type="EMBL" id="CP119312">
    <property type="protein sequence ID" value="WEK03362.1"/>
    <property type="molecule type" value="Genomic_DNA"/>
</dbReference>
<name>A0AAJ5VTK7_9HYPH</name>
<accession>A0AAJ5VTK7</accession>
<reference evidence="1" key="1">
    <citation type="submission" date="2023-03" db="EMBL/GenBank/DDBJ databases">
        <title>Andean soil-derived lignocellulolytic bacterial consortium as a source of novel taxa and putative plastic-active enzymes.</title>
        <authorList>
            <person name="Diaz-Garcia L."/>
            <person name="Chuvochina M."/>
            <person name="Feuerriegel G."/>
            <person name="Bunk B."/>
            <person name="Sproer C."/>
            <person name="Streit W.R."/>
            <person name="Rodriguez L.M."/>
            <person name="Overmann J."/>
            <person name="Jimenez D.J."/>
        </authorList>
    </citation>
    <scope>NUCLEOTIDE SEQUENCE</scope>
    <source>
        <strain evidence="1">MAG 4196</strain>
    </source>
</reference>
<proteinExistence type="predicted"/>